<organism evidence="3 4">
    <name type="scientific">Jiella pelagia</name>
    <dbReference type="NCBI Taxonomy" id="2986949"/>
    <lineage>
        <taxon>Bacteria</taxon>
        <taxon>Pseudomonadati</taxon>
        <taxon>Pseudomonadota</taxon>
        <taxon>Alphaproteobacteria</taxon>
        <taxon>Hyphomicrobiales</taxon>
        <taxon>Aurantimonadaceae</taxon>
        <taxon>Jiella</taxon>
    </lineage>
</organism>
<feature type="region of interest" description="Disordered" evidence="1">
    <location>
        <begin position="1"/>
        <end position="26"/>
    </location>
</feature>
<proteinExistence type="predicted"/>
<dbReference type="SUPFAM" id="SSF52821">
    <property type="entry name" value="Rhodanese/Cell cycle control phosphatase"/>
    <property type="match status" value="1"/>
</dbReference>
<dbReference type="PANTHER" id="PTHR44086">
    <property type="entry name" value="THIOSULFATE SULFURTRANSFERASE RDL2, MITOCHONDRIAL-RELATED"/>
    <property type="match status" value="1"/>
</dbReference>
<feature type="domain" description="Rhodanese" evidence="2">
    <location>
        <begin position="23"/>
        <end position="123"/>
    </location>
</feature>
<evidence type="ECO:0000313" key="3">
    <source>
        <dbReference type="EMBL" id="WAP70572.1"/>
    </source>
</evidence>
<evidence type="ECO:0000313" key="4">
    <source>
        <dbReference type="Proteomes" id="UP001164020"/>
    </source>
</evidence>
<dbReference type="InterPro" id="IPR036873">
    <property type="entry name" value="Rhodanese-like_dom_sf"/>
</dbReference>
<dbReference type="InterPro" id="IPR001763">
    <property type="entry name" value="Rhodanese-like_dom"/>
</dbReference>
<dbReference type="PROSITE" id="PS50206">
    <property type="entry name" value="RHODANESE_3"/>
    <property type="match status" value="1"/>
</dbReference>
<dbReference type="PANTHER" id="PTHR44086:SF13">
    <property type="entry name" value="THIOSULFATE SULFURTRANSFERASE PSPE"/>
    <property type="match status" value="1"/>
</dbReference>
<keyword evidence="4" id="KW-1185">Reference proteome</keyword>
<protein>
    <submittedName>
        <fullName evidence="3">Rhodanese-like domain-containing protein</fullName>
    </submittedName>
</protein>
<accession>A0ABY7C421</accession>
<evidence type="ECO:0000259" key="2">
    <source>
        <dbReference type="PROSITE" id="PS50206"/>
    </source>
</evidence>
<name>A0ABY7C421_9HYPH</name>
<gene>
    <name evidence="3" type="ORF">OH818_11370</name>
</gene>
<dbReference type="SMART" id="SM00450">
    <property type="entry name" value="RHOD"/>
    <property type="match status" value="1"/>
</dbReference>
<evidence type="ECO:0000256" key="1">
    <source>
        <dbReference type="SAM" id="MobiDB-lite"/>
    </source>
</evidence>
<dbReference type="RefSeq" id="WP_268883080.1">
    <property type="nucleotide sequence ID" value="NZ_CP114029.1"/>
</dbReference>
<dbReference type="Gene3D" id="3.40.250.10">
    <property type="entry name" value="Rhodanese-like domain"/>
    <property type="match status" value="1"/>
</dbReference>
<feature type="compositionally biased region" description="Basic and acidic residues" evidence="1">
    <location>
        <begin position="1"/>
        <end position="16"/>
    </location>
</feature>
<reference evidence="3" key="1">
    <citation type="submission" date="2022-12" db="EMBL/GenBank/DDBJ databases">
        <title>Jiella pelagia sp. nov., isolated from phosphonate enriched culture of Northwest Pacific surface seawater.</title>
        <authorList>
            <person name="Shin D.Y."/>
            <person name="Hwang C.Y."/>
        </authorList>
    </citation>
    <scope>NUCLEOTIDE SEQUENCE</scope>
    <source>
        <strain evidence="3">HL-NP1</strain>
    </source>
</reference>
<dbReference type="Proteomes" id="UP001164020">
    <property type="component" value="Chromosome"/>
</dbReference>
<dbReference type="EMBL" id="CP114029">
    <property type="protein sequence ID" value="WAP70572.1"/>
    <property type="molecule type" value="Genomic_DNA"/>
</dbReference>
<dbReference type="Pfam" id="PF00581">
    <property type="entry name" value="Rhodanese"/>
    <property type="match status" value="1"/>
</dbReference>
<sequence>MPKTMKDFVAEAREKTGGSTSPSDADGLVLDVREAHELADDGRVPGALHVPRGFLEAKADLTNEGGEKALHAAHADGRPVCVLCASGARASLAAATLTEMGYVARPIEGGLKGWREAGRPVEGGKGEDR</sequence>